<evidence type="ECO:0000313" key="1">
    <source>
        <dbReference type="EMBL" id="KAG5640080.1"/>
    </source>
</evidence>
<comment type="caution">
    <text evidence="1">The sequence shown here is derived from an EMBL/GenBank/DDBJ whole genome shotgun (WGS) entry which is preliminary data.</text>
</comment>
<reference evidence="1" key="2">
    <citation type="submission" date="2021-10" db="EMBL/GenBank/DDBJ databases">
        <title>Phylogenomics reveals ancestral predisposition of the termite-cultivated fungus Termitomyces towards a domesticated lifestyle.</title>
        <authorList>
            <person name="Auxier B."/>
            <person name="Grum-Grzhimaylo A."/>
            <person name="Cardenas M.E."/>
            <person name="Lodge J.D."/>
            <person name="Laessoe T."/>
            <person name="Pedersen O."/>
            <person name="Smith M.E."/>
            <person name="Kuyper T.W."/>
            <person name="Franco-Molano E.A."/>
            <person name="Baroni T.J."/>
            <person name="Aanen D.K."/>
        </authorList>
    </citation>
    <scope>NUCLEOTIDE SEQUENCE</scope>
    <source>
        <strain evidence="1">AP01</strain>
        <tissue evidence="1">Mycelium</tissue>
    </source>
</reference>
<gene>
    <name evidence="1" type="ORF">DXG03_001286</name>
</gene>
<dbReference type="Proteomes" id="UP000775547">
    <property type="component" value="Unassembled WGS sequence"/>
</dbReference>
<organism evidence="1 2">
    <name type="scientific">Asterophora parasitica</name>
    <dbReference type="NCBI Taxonomy" id="117018"/>
    <lineage>
        <taxon>Eukaryota</taxon>
        <taxon>Fungi</taxon>
        <taxon>Dikarya</taxon>
        <taxon>Basidiomycota</taxon>
        <taxon>Agaricomycotina</taxon>
        <taxon>Agaricomycetes</taxon>
        <taxon>Agaricomycetidae</taxon>
        <taxon>Agaricales</taxon>
        <taxon>Tricholomatineae</taxon>
        <taxon>Lyophyllaceae</taxon>
        <taxon>Asterophora</taxon>
    </lineage>
</organism>
<name>A0A9P7K8M5_9AGAR</name>
<accession>A0A9P7K8M5</accession>
<proteinExistence type="predicted"/>
<keyword evidence="2" id="KW-1185">Reference proteome</keyword>
<evidence type="ECO:0000313" key="2">
    <source>
        <dbReference type="Proteomes" id="UP000775547"/>
    </source>
</evidence>
<reference evidence="1" key="1">
    <citation type="submission" date="2020-07" db="EMBL/GenBank/DDBJ databases">
        <authorList>
            <person name="Nieuwenhuis M."/>
            <person name="Van De Peppel L.J.J."/>
        </authorList>
    </citation>
    <scope>NUCLEOTIDE SEQUENCE</scope>
    <source>
        <strain evidence="1">AP01</strain>
        <tissue evidence="1">Mycelium</tissue>
    </source>
</reference>
<sequence>NYPLRLLTERLQELAESRLQSKNVIQRAFYENENDADIRRRLKSFVRTRQVDTVLVADWTIPTRMMIRHTEDELSEYYDI</sequence>
<feature type="non-terminal residue" evidence="1">
    <location>
        <position position="80"/>
    </location>
</feature>
<dbReference type="AlphaFoldDB" id="A0A9P7K8M5"/>
<protein>
    <submittedName>
        <fullName evidence="1">Uncharacterized protein</fullName>
    </submittedName>
</protein>
<dbReference type="EMBL" id="JABCKV010001245">
    <property type="protein sequence ID" value="KAG5640080.1"/>
    <property type="molecule type" value="Genomic_DNA"/>
</dbReference>